<organism evidence="1 2">
    <name type="scientific">Variovorax rhizosphaerae</name>
    <dbReference type="NCBI Taxonomy" id="1836200"/>
    <lineage>
        <taxon>Bacteria</taxon>
        <taxon>Pseudomonadati</taxon>
        <taxon>Pseudomonadota</taxon>
        <taxon>Betaproteobacteria</taxon>
        <taxon>Burkholderiales</taxon>
        <taxon>Comamonadaceae</taxon>
        <taxon>Variovorax</taxon>
    </lineage>
</organism>
<comment type="caution">
    <text evidence="1">The sequence shown here is derived from an EMBL/GenBank/DDBJ whole genome shotgun (WGS) entry which is preliminary data.</text>
</comment>
<dbReference type="RefSeq" id="WP_340341542.1">
    <property type="nucleotide sequence ID" value="NZ_JBBKZT010000003.1"/>
</dbReference>
<accession>A0ABU8WFU1</accession>
<dbReference type="Proteomes" id="UP001385892">
    <property type="component" value="Unassembled WGS sequence"/>
</dbReference>
<keyword evidence="2" id="KW-1185">Reference proteome</keyword>
<dbReference type="EMBL" id="JBBKZT010000003">
    <property type="protein sequence ID" value="MEJ8846378.1"/>
    <property type="molecule type" value="Genomic_DNA"/>
</dbReference>
<protein>
    <submittedName>
        <fullName evidence="1">Uncharacterized protein</fullName>
    </submittedName>
</protein>
<evidence type="ECO:0000313" key="2">
    <source>
        <dbReference type="Proteomes" id="UP001385892"/>
    </source>
</evidence>
<name>A0ABU8WFU1_9BURK</name>
<reference evidence="1 2" key="1">
    <citation type="submission" date="2024-03" db="EMBL/GenBank/DDBJ databases">
        <title>Novel species of the genus Variovorax.</title>
        <authorList>
            <person name="Liu Q."/>
            <person name="Xin Y.-H."/>
        </authorList>
    </citation>
    <scope>NUCLEOTIDE SEQUENCE [LARGE SCALE GENOMIC DNA]</scope>
    <source>
        <strain evidence="1 2">KACC 18900</strain>
    </source>
</reference>
<proteinExistence type="predicted"/>
<sequence>MRAALRAAHLPEVAEKIAAALEPSHTSGRQKDARFITGHPALHQSLESLAKKPYATLAGEVTWLPNTVEGIVKHRPELRRVARARWTSCSCRRSLAGVRSLAAEVVEEIGLKVRGQRQAVGAHLGAGCFAVPELIATTHRRRN</sequence>
<evidence type="ECO:0000313" key="1">
    <source>
        <dbReference type="EMBL" id="MEJ8846378.1"/>
    </source>
</evidence>
<gene>
    <name evidence="1" type="ORF">WKW82_06945</name>
</gene>